<dbReference type="GeneID" id="46921759"/>
<dbReference type="InterPro" id="IPR010920">
    <property type="entry name" value="LSM_dom_sf"/>
</dbReference>
<dbReference type="InterPro" id="IPR011014">
    <property type="entry name" value="MscS_channel_TM-2"/>
</dbReference>
<dbReference type="Pfam" id="PF21088">
    <property type="entry name" value="MS_channel_1st"/>
    <property type="match status" value="1"/>
</dbReference>
<reference evidence="12" key="2">
    <citation type="journal article" date="2017" name="Genome Biol. Evol.">
        <title>Comparative genomic analysis identifies a Campylobacter clade deficient in selenium metabolism.</title>
        <authorList>
            <person name="Miller W.G."/>
            <person name="Yee E."/>
            <person name="Lopes B.S."/>
            <person name="Chapman M.H."/>
            <person name="Huynh S."/>
            <person name="Bono J.L."/>
            <person name="Parker C.T."/>
            <person name="Strachan N.J.C."/>
            <person name="Forbes K.J."/>
        </authorList>
    </citation>
    <scope>NUCLEOTIDE SEQUENCE [LARGE SCALE GENOMIC DNA]</scope>
    <source>
        <strain evidence="12">NCTC 13004</strain>
    </source>
</reference>
<evidence type="ECO:0000256" key="6">
    <source>
        <dbReference type="ARBA" id="ARBA00023136"/>
    </source>
</evidence>
<comment type="similarity">
    <text evidence="2">Belongs to the MscS (TC 1.A.23) family.</text>
</comment>
<keyword evidence="3" id="KW-1003">Cell membrane</keyword>
<evidence type="ECO:0000256" key="5">
    <source>
        <dbReference type="ARBA" id="ARBA00022989"/>
    </source>
</evidence>
<dbReference type="InterPro" id="IPR023408">
    <property type="entry name" value="MscS_beta-dom_sf"/>
</dbReference>
<evidence type="ECO:0000256" key="4">
    <source>
        <dbReference type="ARBA" id="ARBA00022692"/>
    </source>
</evidence>
<protein>
    <submittedName>
        <fullName evidence="11">Small conductance mechanosensitive channel protein</fullName>
    </submittedName>
</protein>
<gene>
    <name evidence="11" type="primary">mscS</name>
    <name evidence="11" type="ORF">CLAN_1292</name>
</gene>
<dbReference type="RefSeq" id="WP_096018306.1">
    <property type="nucleotide sequence ID" value="NZ_CP015578.1"/>
</dbReference>
<comment type="subcellular location">
    <subcellularLocation>
        <location evidence="1">Cell membrane</location>
        <topology evidence="1">Multi-pass membrane protein</topology>
    </subcellularLocation>
</comment>
<proteinExistence type="inferred from homology"/>
<reference evidence="12" key="1">
    <citation type="journal article" date="2017" name="Genome Biol. Evol.">
        <title>Comparative Genomic Analysis Identifies a Campylobacter Clade Deficient in Selenium Metabolism.</title>
        <authorList>
            <person name="Miller W.G."/>
            <person name="Yee E."/>
            <person name="Lopes B.S."/>
            <person name="Chapman M.H."/>
            <person name="Huynh S."/>
            <person name="Bono J.L."/>
            <person name="Parker C.T."/>
            <person name="Strachan N.J.C."/>
            <person name="Forbes K.J."/>
        </authorList>
    </citation>
    <scope>NUCLEOTIDE SEQUENCE [LARGE SCALE GENOMIC DNA]</scope>
    <source>
        <strain evidence="12">NCTC 13004</strain>
    </source>
</reference>
<dbReference type="InterPro" id="IPR011066">
    <property type="entry name" value="MscS_channel_C_sf"/>
</dbReference>
<dbReference type="SUPFAM" id="SSF82861">
    <property type="entry name" value="Mechanosensitive channel protein MscS (YggB), transmembrane region"/>
    <property type="match status" value="1"/>
</dbReference>
<dbReference type="PANTHER" id="PTHR30221">
    <property type="entry name" value="SMALL-CONDUCTANCE MECHANOSENSITIVE CHANNEL"/>
    <property type="match status" value="1"/>
</dbReference>
<accession>A0A1X9SPA3</accession>
<keyword evidence="5 7" id="KW-1133">Transmembrane helix</keyword>
<evidence type="ECO:0000259" key="9">
    <source>
        <dbReference type="Pfam" id="PF21082"/>
    </source>
</evidence>
<dbReference type="InterPro" id="IPR006685">
    <property type="entry name" value="MscS_channel_2nd"/>
</dbReference>
<keyword evidence="4 7" id="KW-0812">Transmembrane</keyword>
<dbReference type="GO" id="GO:0008381">
    <property type="term" value="F:mechanosensitive monoatomic ion channel activity"/>
    <property type="evidence" value="ECO:0007669"/>
    <property type="project" value="InterPro"/>
</dbReference>
<dbReference type="Pfam" id="PF21082">
    <property type="entry name" value="MS_channel_3rd"/>
    <property type="match status" value="1"/>
</dbReference>
<feature type="transmembrane region" description="Helical" evidence="7">
    <location>
        <begin position="85"/>
        <end position="103"/>
    </location>
</feature>
<dbReference type="SUPFAM" id="SSF50182">
    <property type="entry name" value="Sm-like ribonucleoproteins"/>
    <property type="match status" value="1"/>
</dbReference>
<evidence type="ECO:0000259" key="8">
    <source>
        <dbReference type="Pfam" id="PF00924"/>
    </source>
</evidence>
<dbReference type="SUPFAM" id="SSF82689">
    <property type="entry name" value="Mechanosensitive channel protein MscS (YggB), C-terminal domain"/>
    <property type="match status" value="1"/>
</dbReference>
<evidence type="ECO:0000256" key="7">
    <source>
        <dbReference type="SAM" id="Phobius"/>
    </source>
</evidence>
<evidence type="ECO:0000313" key="11">
    <source>
        <dbReference type="EMBL" id="ARQ98015.1"/>
    </source>
</evidence>
<dbReference type="InterPro" id="IPR049142">
    <property type="entry name" value="MS_channel_1st"/>
</dbReference>
<evidence type="ECO:0000256" key="2">
    <source>
        <dbReference type="ARBA" id="ARBA00008017"/>
    </source>
</evidence>
<dbReference type="InterPro" id="IPR045275">
    <property type="entry name" value="MscS_archaea/bacteria_type"/>
</dbReference>
<feature type="domain" description="Mechanosensitive ion channel MscS" evidence="8">
    <location>
        <begin position="105"/>
        <end position="171"/>
    </location>
</feature>
<dbReference type="InterPro" id="IPR049278">
    <property type="entry name" value="MS_channel_C"/>
</dbReference>
<feature type="transmembrane region" description="Helical" evidence="7">
    <location>
        <begin position="56"/>
        <end position="79"/>
    </location>
</feature>
<evidence type="ECO:0000313" key="12">
    <source>
        <dbReference type="Proteomes" id="UP000202031"/>
    </source>
</evidence>
<dbReference type="GO" id="GO:0005886">
    <property type="term" value="C:plasma membrane"/>
    <property type="evidence" value="ECO:0007669"/>
    <property type="project" value="UniProtKB-SubCell"/>
</dbReference>
<dbReference type="AlphaFoldDB" id="A0A1X9SPA3"/>
<feature type="domain" description="Mechanosensitive ion channel transmembrane helices 2/3" evidence="10">
    <location>
        <begin position="68"/>
        <end position="104"/>
    </location>
</feature>
<dbReference type="KEGG" id="clx:CLAN_1292"/>
<dbReference type="Gene3D" id="1.10.287.1260">
    <property type="match status" value="1"/>
</dbReference>
<evidence type="ECO:0000256" key="3">
    <source>
        <dbReference type="ARBA" id="ARBA00022475"/>
    </source>
</evidence>
<dbReference type="EMBL" id="CP015578">
    <property type="protein sequence ID" value="ARQ98015.1"/>
    <property type="molecule type" value="Genomic_DNA"/>
</dbReference>
<organism evidence="11 12">
    <name type="scientific">Campylobacter lanienae NCTC 13004</name>
    <dbReference type="NCBI Taxonomy" id="1031753"/>
    <lineage>
        <taxon>Bacteria</taxon>
        <taxon>Pseudomonadati</taxon>
        <taxon>Campylobacterota</taxon>
        <taxon>Epsilonproteobacteria</taxon>
        <taxon>Campylobacterales</taxon>
        <taxon>Campylobacteraceae</taxon>
        <taxon>Campylobacter</taxon>
    </lineage>
</organism>
<keyword evidence="6 7" id="KW-0472">Membrane</keyword>
<name>A0A1X9SPA3_9BACT</name>
<dbReference type="Proteomes" id="UP000202031">
    <property type="component" value="Chromosome"/>
</dbReference>
<feature type="domain" description="Mechanosensitive ion channel MscS C-terminal" evidence="9">
    <location>
        <begin position="179"/>
        <end position="260"/>
    </location>
</feature>
<dbReference type="Gene3D" id="3.30.70.100">
    <property type="match status" value="1"/>
</dbReference>
<sequence>MQIITDFDYTAILALCAKYSLRVIFSLLIFFIGKWVVWRICLVIERVIQKAKLDKLIASFIVNSSKTIFLIIVIVAALANLGIDTTSFVAMLGAIGLGIGMAFKDSFGNIGAGILILFFRPFRIGDNIDIGGYNGVASELNLFSICLITGDGKSVIIPNKQVINSKIINFSLTPTRRVELLFSVDYKDDLRLAKDIILNIANQNELILKEPAPSVLVSALGAHSIDILVRFWVLNENYSATQSAMLEGVKMAFDEAGISIPYPQLVTHHIYEKESEDDK</sequence>
<dbReference type="Pfam" id="PF00924">
    <property type="entry name" value="MS_channel_2nd"/>
    <property type="match status" value="1"/>
</dbReference>
<evidence type="ECO:0000259" key="10">
    <source>
        <dbReference type="Pfam" id="PF21088"/>
    </source>
</evidence>
<dbReference type="Gene3D" id="2.30.30.60">
    <property type="match status" value="1"/>
</dbReference>
<evidence type="ECO:0000256" key="1">
    <source>
        <dbReference type="ARBA" id="ARBA00004651"/>
    </source>
</evidence>
<dbReference type="PANTHER" id="PTHR30221:SF1">
    <property type="entry name" value="SMALL-CONDUCTANCE MECHANOSENSITIVE CHANNEL"/>
    <property type="match status" value="1"/>
</dbReference>